<evidence type="ECO:0000259" key="2">
    <source>
        <dbReference type="Pfam" id="PF02525"/>
    </source>
</evidence>
<sequence length="172" mass="20494">MKKSLVLFAHPYFEYSTTNVELIKVYEESGSFEFRDLYEEYPDFHIATFRERKRLPNYDRLIFHFPLIWFGVPPLLKLWMDEVFDMNWFSEDDHPLSNKDAVIIVTIGGKEENYSTEGLYETTIDNLMQQLTLSLKVYNIEVQEIIAVHDADDLDQEQLEKICQEIKKKLEI</sequence>
<evidence type="ECO:0000313" key="4">
    <source>
        <dbReference type="Proteomes" id="UP000831460"/>
    </source>
</evidence>
<dbReference type="EMBL" id="CP094532">
    <property type="protein sequence ID" value="UOE41446.1"/>
    <property type="molecule type" value="Genomic_DNA"/>
</dbReference>
<gene>
    <name evidence="3" type="ORF">MTP09_02050</name>
</gene>
<dbReference type="SUPFAM" id="SSF52218">
    <property type="entry name" value="Flavoproteins"/>
    <property type="match status" value="1"/>
</dbReference>
<keyword evidence="4" id="KW-1185">Reference proteome</keyword>
<dbReference type="PANTHER" id="PTHR47307">
    <property type="entry name" value="GLUTATHIONE-REGULATED POTASSIUM-EFFLUX SYSTEM ANCILLARY PROTEIN KEFG"/>
    <property type="match status" value="1"/>
</dbReference>
<dbReference type="InterPro" id="IPR046980">
    <property type="entry name" value="KefG/KefF"/>
</dbReference>
<dbReference type="InterPro" id="IPR003680">
    <property type="entry name" value="Flavodoxin_fold"/>
</dbReference>
<dbReference type="Proteomes" id="UP000831460">
    <property type="component" value="Chromosome"/>
</dbReference>
<dbReference type="RefSeq" id="WP_243550169.1">
    <property type="nucleotide sequence ID" value="NZ_CP094532.1"/>
</dbReference>
<organism evidence="3 4">
    <name type="scientific">Chryseobacterium suipulveris</name>
    <dbReference type="NCBI Taxonomy" id="2929800"/>
    <lineage>
        <taxon>Bacteria</taxon>
        <taxon>Pseudomonadati</taxon>
        <taxon>Bacteroidota</taxon>
        <taxon>Flavobacteriia</taxon>
        <taxon>Flavobacteriales</taxon>
        <taxon>Weeksellaceae</taxon>
        <taxon>Chryseobacterium group</taxon>
        <taxon>Chryseobacterium</taxon>
    </lineage>
</organism>
<proteinExistence type="predicted"/>
<accession>A0ABY4BUB8</accession>
<reference evidence="3 4" key="1">
    <citation type="submission" date="2022-03" db="EMBL/GenBank/DDBJ databases">
        <title>Chryseobacterium sp. isolated from particulate matters in swine house.</title>
        <authorList>
            <person name="Won M."/>
            <person name="Kim S.-J."/>
            <person name="Kwon S.-W."/>
        </authorList>
    </citation>
    <scope>NUCLEOTIDE SEQUENCE [LARGE SCALE GENOMIC DNA]</scope>
    <source>
        <strain evidence="3 4">SC2-2</strain>
    </source>
</reference>
<feature type="domain" description="Flavodoxin-like fold" evidence="2">
    <location>
        <begin position="2"/>
        <end position="170"/>
    </location>
</feature>
<name>A0ABY4BUB8_9FLAO</name>
<dbReference type="Gene3D" id="3.40.50.360">
    <property type="match status" value="1"/>
</dbReference>
<evidence type="ECO:0000256" key="1">
    <source>
        <dbReference type="ARBA" id="ARBA00023002"/>
    </source>
</evidence>
<dbReference type="InterPro" id="IPR029039">
    <property type="entry name" value="Flavoprotein-like_sf"/>
</dbReference>
<dbReference type="Pfam" id="PF02525">
    <property type="entry name" value="Flavodoxin_2"/>
    <property type="match status" value="1"/>
</dbReference>
<dbReference type="PANTHER" id="PTHR47307:SF1">
    <property type="entry name" value="GLUTATHIONE-REGULATED POTASSIUM-EFFLUX SYSTEM ANCILLARY PROTEIN KEFG"/>
    <property type="match status" value="1"/>
</dbReference>
<evidence type="ECO:0000313" key="3">
    <source>
        <dbReference type="EMBL" id="UOE41446.1"/>
    </source>
</evidence>
<keyword evidence="1" id="KW-0560">Oxidoreductase</keyword>
<protein>
    <submittedName>
        <fullName evidence="3">NAD(P)H-dependent oxidoreductase</fullName>
    </submittedName>
</protein>